<evidence type="ECO:0000256" key="1">
    <source>
        <dbReference type="ARBA" id="ARBA00022737"/>
    </source>
</evidence>
<dbReference type="Gene3D" id="1.25.40.20">
    <property type="entry name" value="Ankyrin repeat-containing domain"/>
    <property type="match status" value="2"/>
</dbReference>
<dbReference type="InterPro" id="IPR002110">
    <property type="entry name" value="Ankyrin_rpt"/>
</dbReference>
<reference evidence="3 4" key="1">
    <citation type="submission" date="2016-08" db="EMBL/GenBank/DDBJ databases">
        <title>A Parts List for Fungal Cellulosomes Revealed by Comparative Genomics.</title>
        <authorList>
            <consortium name="DOE Joint Genome Institute"/>
            <person name="Haitjema C.H."/>
            <person name="Gilmore S.P."/>
            <person name="Henske J.K."/>
            <person name="Solomon K.V."/>
            <person name="De Groot R."/>
            <person name="Kuo A."/>
            <person name="Mondo S.J."/>
            <person name="Salamov A.A."/>
            <person name="Labutti K."/>
            <person name="Zhao Z."/>
            <person name="Chiniquy J."/>
            <person name="Barry K."/>
            <person name="Brewer H.M."/>
            <person name="Purvine S.O."/>
            <person name="Wright A.T."/>
            <person name="Boxma B."/>
            <person name="Van Alen T."/>
            <person name="Hackstein J.H."/>
            <person name="Baker S.E."/>
            <person name="Grigoriev I.V."/>
            <person name="O'Malley M.A."/>
        </authorList>
    </citation>
    <scope>NUCLEOTIDE SEQUENCE [LARGE SCALE GENOMIC DNA]</scope>
    <source>
        <strain evidence="3 4">G1</strain>
    </source>
</reference>
<dbReference type="AlphaFoldDB" id="A0A1Y2AXC4"/>
<dbReference type="STRING" id="1754190.A0A1Y2AXC4"/>
<keyword evidence="2" id="KW-0040">ANK repeat</keyword>
<dbReference type="EMBL" id="MCOG01000194">
    <property type="protein sequence ID" value="ORY27221.1"/>
    <property type="molecule type" value="Genomic_DNA"/>
</dbReference>
<dbReference type="OrthoDB" id="5406014at2759"/>
<evidence type="ECO:0000256" key="2">
    <source>
        <dbReference type="ARBA" id="ARBA00023043"/>
    </source>
</evidence>
<evidence type="ECO:0000313" key="4">
    <source>
        <dbReference type="Proteomes" id="UP000193920"/>
    </source>
</evidence>
<keyword evidence="1" id="KW-0677">Repeat</keyword>
<sequence>MSREELELEILNYLKKNDDKCIKCIDNNRKFIQEYYNEFDNSLAVKNFVNKLNDVLMNLTKFELVKKVLSHPAFKDIYKEFRGSDILIRACKDAKNKKLVEWLLTEDIDLYLQDSEGKTALMHASEHYQLLFAVEKLIKGSGDHIHVTDNNGNTALFYGNRDALTKMLKANFDINHINNDNENIFLYFCKADKFKSFDLIIKLDINFNLVNNVGKTGAMYLVEHNRFLQLKELITKKQIDVNYKNKFGDTLVSVFIKNYYKNYSNYIGNFVSEVNYLQYKNAAFTLQELVRAGCDFNVIIDDDGNTPIIFFLLTEDYVSAHYILSNCEIDVSVTNRFDISASLLSEFINKNVFERLQYHKKRYRKKFSYDTLMNLIRNNRTFDSTYGNNNNVSMNKQYRYFPSPNTPSIQQWFLEFLYPNIGAEYYYVSTFRATQSYNYAIS</sequence>
<keyword evidence="4" id="KW-1185">Reference proteome</keyword>
<dbReference type="Proteomes" id="UP000193920">
    <property type="component" value="Unassembled WGS sequence"/>
</dbReference>
<comment type="caution">
    <text evidence="3">The sequence shown here is derived from an EMBL/GenBank/DDBJ whole genome shotgun (WGS) entry which is preliminary data.</text>
</comment>
<gene>
    <name evidence="3" type="ORF">LY90DRAFT_674387</name>
</gene>
<name>A0A1Y2AXC4_9FUNG</name>
<protein>
    <submittedName>
        <fullName evidence="3">Ankyrin</fullName>
    </submittedName>
</protein>
<dbReference type="InterPro" id="IPR036770">
    <property type="entry name" value="Ankyrin_rpt-contain_sf"/>
</dbReference>
<dbReference type="PANTHER" id="PTHR24198">
    <property type="entry name" value="ANKYRIN REPEAT AND PROTEIN KINASE DOMAIN-CONTAINING PROTEIN"/>
    <property type="match status" value="1"/>
</dbReference>
<proteinExistence type="predicted"/>
<dbReference type="PANTHER" id="PTHR24198:SF165">
    <property type="entry name" value="ANKYRIN REPEAT-CONTAINING PROTEIN-RELATED"/>
    <property type="match status" value="1"/>
</dbReference>
<dbReference type="SUPFAM" id="SSF48403">
    <property type="entry name" value="Ankyrin repeat"/>
    <property type="match status" value="1"/>
</dbReference>
<accession>A0A1Y2AXC4</accession>
<dbReference type="Pfam" id="PF12796">
    <property type="entry name" value="Ank_2"/>
    <property type="match status" value="1"/>
</dbReference>
<evidence type="ECO:0000313" key="3">
    <source>
        <dbReference type="EMBL" id="ORY27221.1"/>
    </source>
</evidence>
<organism evidence="3 4">
    <name type="scientific">Neocallimastix californiae</name>
    <dbReference type="NCBI Taxonomy" id="1754190"/>
    <lineage>
        <taxon>Eukaryota</taxon>
        <taxon>Fungi</taxon>
        <taxon>Fungi incertae sedis</taxon>
        <taxon>Chytridiomycota</taxon>
        <taxon>Chytridiomycota incertae sedis</taxon>
        <taxon>Neocallimastigomycetes</taxon>
        <taxon>Neocallimastigales</taxon>
        <taxon>Neocallimastigaceae</taxon>
        <taxon>Neocallimastix</taxon>
    </lineage>
</organism>